<dbReference type="Pfam" id="PF09859">
    <property type="entry name" value="Oxygenase-NA"/>
    <property type="match status" value="1"/>
</dbReference>
<evidence type="ECO:0000313" key="3">
    <source>
        <dbReference type="EMBL" id="SCB28707.1"/>
    </source>
</evidence>
<organism evidence="3 4">
    <name type="scientific">Rhizobium hainanense</name>
    <dbReference type="NCBI Taxonomy" id="52131"/>
    <lineage>
        <taxon>Bacteria</taxon>
        <taxon>Pseudomonadati</taxon>
        <taxon>Pseudomonadota</taxon>
        <taxon>Alphaproteobacteria</taxon>
        <taxon>Hyphomicrobiales</taxon>
        <taxon>Rhizobiaceae</taxon>
        <taxon>Rhizobium/Agrobacterium group</taxon>
        <taxon>Rhizobium</taxon>
    </lineage>
</organism>
<dbReference type="Proteomes" id="UP000186228">
    <property type="component" value="Unassembled WGS sequence"/>
</dbReference>
<keyword evidence="1" id="KW-0408">Iron</keyword>
<reference evidence="4" key="1">
    <citation type="submission" date="2016-08" db="EMBL/GenBank/DDBJ databases">
        <authorList>
            <person name="Varghese N."/>
            <person name="Submissions Spin"/>
        </authorList>
    </citation>
    <scope>NUCLEOTIDE SEQUENCE [LARGE SCALE GENOMIC DNA]</scope>
    <source>
        <strain evidence="4">CCBAU 57015</strain>
    </source>
</reference>
<dbReference type="PROSITE" id="PS51471">
    <property type="entry name" value="FE2OG_OXY"/>
    <property type="match status" value="1"/>
</dbReference>
<dbReference type="AlphaFoldDB" id="A0A1C3VM78"/>
<protein>
    <recommendedName>
        <fullName evidence="2">Fe2OG dioxygenase domain-containing protein</fullName>
    </recommendedName>
</protein>
<dbReference type="RefSeq" id="WP_075854726.1">
    <property type="nucleotide sequence ID" value="NZ_FMAC01000006.1"/>
</dbReference>
<dbReference type="GO" id="GO:0046872">
    <property type="term" value="F:metal ion binding"/>
    <property type="evidence" value="ECO:0007669"/>
    <property type="project" value="UniProtKB-KW"/>
</dbReference>
<dbReference type="EMBL" id="FMAC01000006">
    <property type="protein sequence ID" value="SCB28707.1"/>
    <property type="molecule type" value="Genomic_DNA"/>
</dbReference>
<keyword evidence="1" id="KW-0560">Oxidoreductase</keyword>
<evidence type="ECO:0000313" key="4">
    <source>
        <dbReference type="Proteomes" id="UP000186228"/>
    </source>
</evidence>
<evidence type="ECO:0000256" key="1">
    <source>
        <dbReference type="RuleBase" id="RU003682"/>
    </source>
</evidence>
<gene>
    <name evidence="3" type="ORF">GA0061100_106434</name>
</gene>
<accession>A0A1C3VM78</accession>
<feature type="domain" description="Fe2OG dioxygenase" evidence="2">
    <location>
        <begin position="135"/>
        <end position="248"/>
    </location>
</feature>
<dbReference type="InterPro" id="IPR005123">
    <property type="entry name" value="Oxoglu/Fe-dep_dioxygenase_dom"/>
</dbReference>
<name>A0A1C3VM78_9HYPH</name>
<dbReference type="InterPro" id="IPR018655">
    <property type="entry name" value="DUF2086"/>
</dbReference>
<evidence type="ECO:0000259" key="2">
    <source>
        <dbReference type="PROSITE" id="PS51471"/>
    </source>
</evidence>
<dbReference type="STRING" id="52131.GA0061100_106434"/>
<dbReference type="GO" id="GO:0016491">
    <property type="term" value="F:oxidoreductase activity"/>
    <property type="evidence" value="ECO:0007669"/>
    <property type="project" value="UniProtKB-KW"/>
</dbReference>
<dbReference type="Gene3D" id="2.60.120.620">
    <property type="entry name" value="q2cbj1_9rhob like domain"/>
    <property type="match status" value="1"/>
</dbReference>
<proteinExistence type="inferred from homology"/>
<sequence>MNTQPSSFAPAFAEPFTMAQVDAYDWSSLAGELDGFGCAILPKLLAPEECDAISRLYPEERHFRSHIIMARHGFGRGEYRYFNYPLPGLLGGLRTALYPHLADIANRWNERMGVEERYPDEHAAFLKRCHEAGQRRPTPLLLQYVPGDFNCLHQDLYGELAFPIQVAILLSEPGRDFTGGEFVLTEQRPRMQSRVDVVPLRQGDAVAFAVHNRPVRGTKGSYRVNLRHGVSRVRSGMRHTVGIIFHDAR</sequence>
<keyword evidence="1" id="KW-0479">Metal-binding</keyword>
<comment type="similarity">
    <text evidence="1">Belongs to the iron/ascorbate-dependent oxidoreductase family.</text>
</comment>
<keyword evidence="4" id="KW-1185">Reference proteome</keyword>